<dbReference type="PANTHER" id="PTHR48107:SF7">
    <property type="entry name" value="RE15974P"/>
    <property type="match status" value="1"/>
</dbReference>
<sequence length="243" mass="25603">MSCAGKVAVITGGSKGIGRAVAEQFVALGAKVVINYSSDSAAADEVVQKLGRDNVLSTKADAGSVAGTKQIVDEAVARFGKIDILIPNAGWMPMANLEAVTEDLFDRIYEINVKGPLFLAKAAVPHMPEGSHIVFISTSLCHAGTIMPPQLLYCSTKGAIEQFTRMLSRDLAPKGIVVNCVAPGPTATELFMRGKPDALVDAIKKQSPFNRLGTPEEIAEAIVYMSGTSWVAGQTLKVNGSLI</sequence>
<dbReference type="InterPro" id="IPR036291">
    <property type="entry name" value="NAD(P)-bd_dom_sf"/>
</dbReference>
<dbReference type="PRINTS" id="PR00080">
    <property type="entry name" value="SDRFAMILY"/>
</dbReference>
<evidence type="ECO:0000256" key="3">
    <source>
        <dbReference type="ARBA" id="ARBA00023002"/>
    </source>
</evidence>
<dbReference type="PROSITE" id="PS00061">
    <property type="entry name" value="ADH_SHORT"/>
    <property type="match status" value="1"/>
</dbReference>
<protein>
    <submittedName>
        <fullName evidence="4">Putative oxidoreductase</fullName>
    </submittedName>
</protein>
<evidence type="ECO:0000256" key="1">
    <source>
        <dbReference type="ARBA" id="ARBA00006484"/>
    </source>
</evidence>
<dbReference type="Pfam" id="PF13561">
    <property type="entry name" value="adh_short_C2"/>
    <property type="match status" value="1"/>
</dbReference>
<dbReference type="SUPFAM" id="SSF51735">
    <property type="entry name" value="NAD(P)-binding Rossmann-fold domains"/>
    <property type="match status" value="1"/>
</dbReference>
<dbReference type="PANTHER" id="PTHR48107">
    <property type="entry name" value="NADPH-DEPENDENT ALDEHYDE REDUCTASE-LIKE PROTEIN, CHLOROPLASTIC-RELATED"/>
    <property type="match status" value="1"/>
</dbReference>
<keyword evidence="2" id="KW-0521">NADP</keyword>
<dbReference type="PRINTS" id="PR00081">
    <property type="entry name" value="GDHRDH"/>
</dbReference>
<proteinExistence type="inferred from homology"/>
<dbReference type="EMBL" id="JPOX01000024">
    <property type="protein sequence ID" value="KFX45285.1"/>
    <property type="molecule type" value="Genomic_DNA"/>
</dbReference>
<dbReference type="InterPro" id="IPR020904">
    <property type="entry name" value="Sc_DH/Rdtase_CS"/>
</dbReference>
<comment type="caution">
    <text evidence="4">The sequence shown here is derived from an EMBL/GenBank/DDBJ whole genome shotgun (WGS) entry which is preliminary data.</text>
</comment>
<name>A0A093UZB6_TALMA</name>
<dbReference type="Gene3D" id="3.40.50.720">
    <property type="entry name" value="NAD(P)-binding Rossmann-like Domain"/>
    <property type="match status" value="1"/>
</dbReference>
<gene>
    <name evidence="4" type="ORF">GQ26_0241260</name>
</gene>
<dbReference type="GO" id="GO:0016614">
    <property type="term" value="F:oxidoreductase activity, acting on CH-OH group of donors"/>
    <property type="evidence" value="ECO:0007669"/>
    <property type="project" value="UniProtKB-ARBA"/>
</dbReference>
<accession>A0A093UZB6</accession>
<organism evidence="4">
    <name type="scientific">Talaromyces marneffei PM1</name>
    <dbReference type="NCBI Taxonomy" id="1077442"/>
    <lineage>
        <taxon>Eukaryota</taxon>
        <taxon>Fungi</taxon>
        <taxon>Dikarya</taxon>
        <taxon>Ascomycota</taxon>
        <taxon>Pezizomycotina</taxon>
        <taxon>Eurotiomycetes</taxon>
        <taxon>Eurotiomycetidae</taxon>
        <taxon>Eurotiales</taxon>
        <taxon>Trichocomaceae</taxon>
        <taxon>Talaromyces</taxon>
        <taxon>Talaromyces sect. Talaromyces</taxon>
    </lineage>
</organism>
<dbReference type="HOGENOM" id="CLU_010194_1_3_1"/>
<comment type="similarity">
    <text evidence="1">Belongs to the short-chain dehydrogenases/reductases (SDR) family.</text>
</comment>
<dbReference type="FunFam" id="3.40.50.720:FF:000084">
    <property type="entry name" value="Short-chain dehydrogenase reductase"/>
    <property type="match status" value="1"/>
</dbReference>
<dbReference type="AlphaFoldDB" id="A0A093UZB6"/>
<dbReference type="InterPro" id="IPR002347">
    <property type="entry name" value="SDR_fam"/>
</dbReference>
<evidence type="ECO:0000256" key="2">
    <source>
        <dbReference type="ARBA" id="ARBA00022857"/>
    </source>
</evidence>
<reference evidence="4" key="1">
    <citation type="journal article" date="2014" name="PLoS Genet.">
        <title>Signature Gene Expression Reveals Novel Clues to the Molecular Mechanisms of Dimorphic Transition in Penicillium marneffei.</title>
        <authorList>
            <person name="Yang E."/>
            <person name="Wang G."/>
            <person name="Cai J."/>
            <person name="Woo P.C."/>
            <person name="Lau S.K."/>
            <person name="Yuen K.-Y."/>
            <person name="Chow W.-N."/>
            <person name="Lin X."/>
        </authorList>
    </citation>
    <scope>NUCLEOTIDE SEQUENCE [LARGE SCALE GENOMIC DNA]</scope>
    <source>
        <strain evidence="4">PM1</strain>
    </source>
</reference>
<keyword evidence="3" id="KW-0560">Oxidoreductase</keyword>
<evidence type="ECO:0000313" key="4">
    <source>
        <dbReference type="EMBL" id="KFX45285.1"/>
    </source>
</evidence>
<dbReference type="eggNOG" id="KOG0725">
    <property type="taxonomic scope" value="Eukaryota"/>
</dbReference>